<evidence type="ECO:0000256" key="8">
    <source>
        <dbReference type="ARBA" id="ARBA00035011"/>
    </source>
</evidence>
<evidence type="ECO:0000259" key="12">
    <source>
        <dbReference type="PROSITE" id="PS51485"/>
    </source>
</evidence>
<keyword evidence="7" id="KW-0449">Lipoprotein</keyword>
<reference evidence="13" key="1">
    <citation type="submission" date="2015-04" db="UniProtKB">
        <authorList>
            <consortium name="EnsemblPlants"/>
        </authorList>
    </citation>
    <scope>IDENTIFICATION</scope>
</reference>
<evidence type="ECO:0000313" key="13">
    <source>
        <dbReference type="EnsemblPlants" id="OPUNC06G10670.1"/>
    </source>
</evidence>
<dbReference type="SUPFAM" id="SSF49503">
    <property type="entry name" value="Cupredoxins"/>
    <property type="match status" value="1"/>
</dbReference>
<evidence type="ECO:0000313" key="14">
    <source>
        <dbReference type="Proteomes" id="UP000026962"/>
    </source>
</evidence>
<feature type="domain" description="Phytocyanin" evidence="12">
    <location>
        <begin position="32"/>
        <end position="137"/>
    </location>
</feature>
<dbReference type="InterPro" id="IPR041846">
    <property type="entry name" value="ENL_dom"/>
</dbReference>
<evidence type="ECO:0000256" key="3">
    <source>
        <dbReference type="ARBA" id="ARBA00022729"/>
    </source>
</evidence>
<keyword evidence="6" id="KW-0325">Glycoprotein</keyword>
<evidence type="ECO:0000256" key="11">
    <source>
        <dbReference type="SAM" id="SignalP"/>
    </source>
</evidence>
<dbReference type="PANTHER" id="PTHR33021:SF170">
    <property type="entry name" value="OS06G0286228 PROTEIN"/>
    <property type="match status" value="1"/>
</dbReference>
<evidence type="ECO:0000256" key="10">
    <source>
        <dbReference type="SAM" id="MobiDB-lite"/>
    </source>
</evidence>
<dbReference type="Gene3D" id="2.60.40.420">
    <property type="entry name" value="Cupredoxins - blue copper proteins"/>
    <property type="match status" value="1"/>
</dbReference>
<dbReference type="Proteomes" id="UP000026962">
    <property type="component" value="Chromosome 6"/>
</dbReference>
<dbReference type="GO" id="GO:0098552">
    <property type="term" value="C:side of membrane"/>
    <property type="evidence" value="ECO:0007669"/>
    <property type="project" value="UniProtKB-KW"/>
</dbReference>
<protein>
    <recommendedName>
        <fullName evidence="12">Phytocyanin domain-containing protein</fullName>
    </recommendedName>
</protein>
<dbReference type="Gramene" id="OPUNC06G10670.1">
    <property type="protein sequence ID" value="OPUNC06G10670.1"/>
    <property type="gene ID" value="OPUNC06G10670"/>
</dbReference>
<dbReference type="AlphaFoldDB" id="A0A0E0LAI5"/>
<keyword evidence="14" id="KW-1185">Reference proteome</keyword>
<accession>A0A0E0LAI5</accession>
<comment type="subcellular location">
    <subcellularLocation>
        <location evidence="9">Endomembrane system</location>
        <topology evidence="9">Lipid-anchor</topology>
    </subcellularLocation>
    <subcellularLocation>
        <location evidence="1">Membrane</location>
        <topology evidence="1">Lipid-anchor</topology>
        <topology evidence="1">GPI-anchor</topology>
    </subcellularLocation>
</comment>
<evidence type="ECO:0000256" key="9">
    <source>
        <dbReference type="ARBA" id="ARBA00037868"/>
    </source>
</evidence>
<dbReference type="GO" id="GO:0012505">
    <property type="term" value="C:endomembrane system"/>
    <property type="evidence" value="ECO:0007669"/>
    <property type="project" value="UniProtKB-SubCell"/>
</dbReference>
<dbReference type="HOGENOM" id="CLU_058719_1_0_1"/>
<dbReference type="STRING" id="4537.A0A0E0LAI5"/>
<dbReference type="CDD" id="cd11019">
    <property type="entry name" value="OsENODL1_like"/>
    <property type="match status" value="1"/>
</dbReference>
<comment type="similarity">
    <text evidence="8">Belongs to the early nodulin-like (ENODL) family.</text>
</comment>
<evidence type="ECO:0000256" key="1">
    <source>
        <dbReference type="ARBA" id="ARBA00004589"/>
    </source>
</evidence>
<dbReference type="Pfam" id="PF02298">
    <property type="entry name" value="Cu_bind_like"/>
    <property type="match status" value="1"/>
</dbReference>
<dbReference type="InterPro" id="IPR003245">
    <property type="entry name" value="Phytocyanin_dom"/>
</dbReference>
<evidence type="ECO:0000256" key="4">
    <source>
        <dbReference type="ARBA" id="ARBA00023136"/>
    </source>
</evidence>
<dbReference type="PROSITE" id="PS51485">
    <property type="entry name" value="PHYTOCYANIN"/>
    <property type="match status" value="1"/>
</dbReference>
<dbReference type="PANTHER" id="PTHR33021">
    <property type="entry name" value="BLUE COPPER PROTEIN"/>
    <property type="match status" value="1"/>
</dbReference>
<feature type="chain" id="PRO_5002365997" description="Phytocyanin domain-containing protein" evidence="11">
    <location>
        <begin position="28"/>
        <end position="216"/>
    </location>
</feature>
<reference evidence="13" key="2">
    <citation type="submission" date="2018-05" db="EMBL/GenBank/DDBJ databases">
        <title>OpunRS2 (Oryza punctata Reference Sequence Version 2).</title>
        <authorList>
            <person name="Zhang J."/>
            <person name="Kudrna D."/>
            <person name="Lee S."/>
            <person name="Talag J."/>
            <person name="Welchert J."/>
            <person name="Wing R.A."/>
        </authorList>
    </citation>
    <scope>NUCLEOTIDE SEQUENCE [LARGE SCALE GENOMIC DNA]</scope>
</reference>
<name>A0A0E0LAI5_ORYPU</name>
<dbReference type="InterPro" id="IPR039391">
    <property type="entry name" value="Phytocyanin-like"/>
</dbReference>
<evidence type="ECO:0000256" key="2">
    <source>
        <dbReference type="ARBA" id="ARBA00022622"/>
    </source>
</evidence>
<dbReference type="InterPro" id="IPR008972">
    <property type="entry name" value="Cupredoxin"/>
</dbReference>
<feature type="signal peptide" evidence="11">
    <location>
        <begin position="1"/>
        <end position="27"/>
    </location>
</feature>
<keyword evidence="5" id="KW-1015">Disulfide bond</keyword>
<keyword evidence="3 11" id="KW-0732">Signal</keyword>
<dbReference type="FunFam" id="2.60.40.420:FF:000010">
    <property type="entry name" value="Early nodulin-like protein 1"/>
    <property type="match status" value="1"/>
</dbReference>
<keyword evidence="2" id="KW-0336">GPI-anchor</keyword>
<evidence type="ECO:0000256" key="6">
    <source>
        <dbReference type="ARBA" id="ARBA00023180"/>
    </source>
</evidence>
<proteinExistence type="inferred from homology"/>
<keyword evidence="4" id="KW-0472">Membrane</keyword>
<dbReference type="GO" id="GO:0005886">
    <property type="term" value="C:plasma membrane"/>
    <property type="evidence" value="ECO:0007669"/>
    <property type="project" value="TreeGrafter"/>
</dbReference>
<evidence type="ECO:0000256" key="7">
    <source>
        <dbReference type="ARBA" id="ARBA00023288"/>
    </source>
</evidence>
<sequence length="216" mass="22392">MAGAALLFPATAAACVLVLFVAGGASAASPGRVFVVGGVGPRGWSQPKGSDETYNHWASRNRFHIGDFLDFKYAQNDSVLVVSRDDYKLCNADKPEKRFDDGADVRFRLDRNGNFYFISGAPGHCRAGQRMTVRVMADHGSLGADGDSPAGAPSPGDDEDDSGGSFRTPGYGNSSGSPPTPPHGKTSAAAAVSPSRGCVGYHRAAVVAAAVLLVFA</sequence>
<dbReference type="GO" id="GO:0009055">
    <property type="term" value="F:electron transfer activity"/>
    <property type="evidence" value="ECO:0007669"/>
    <property type="project" value="InterPro"/>
</dbReference>
<dbReference type="OMA" id="HWAARNR"/>
<dbReference type="EnsemblPlants" id="OPUNC06G10670.1">
    <property type="protein sequence ID" value="OPUNC06G10670.1"/>
    <property type="gene ID" value="OPUNC06G10670"/>
</dbReference>
<organism evidence="13">
    <name type="scientific">Oryza punctata</name>
    <name type="common">Red rice</name>
    <dbReference type="NCBI Taxonomy" id="4537"/>
    <lineage>
        <taxon>Eukaryota</taxon>
        <taxon>Viridiplantae</taxon>
        <taxon>Streptophyta</taxon>
        <taxon>Embryophyta</taxon>
        <taxon>Tracheophyta</taxon>
        <taxon>Spermatophyta</taxon>
        <taxon>Magnoliopsida</taxon>
        <taxon>Liliopsida</taxon>
        <taxon>Poales</taxon>
        <taxon>Poaceae</taxon>
        <taxon>BOP clade</taxon>
        <taxon>Oryzoideae</taxon>
        <taxon>Oryzeae</taxon>
        <taxon>Oryzinae</taxon>
        <taxon>Oryza</taxon>
    </lineage>
</organism>
<feature type="region of interest" description="Disordered" evidence="10">
    <location>
        <begin position="139"/>
        <end position="192"/>
    </location>
</feature>
<dbReference type="eggNOG" id="ENOG502RZSF">
    <property type="taxonomic scope" value="Eukaryota"/>
</dbReference>
<evidence type="ECO:0000256" key="5">
    <source>
        <dbReference type="ARBA" id="ARBA00023157"/>
    </source>
</evidence>